<organism evidence="1 2">
    <name type="scientific">Streptomyces camponoticapitis</name>
    <dbReference type="NCBI Taxonomy" id="1616125"/>
    <lineage>
        <taxon>Bacteria</taxon>
        <taxon>Bacillati</taxon>
        <taxon>Actinomycetota</taxon>
        <taxon>Actinomycetes</taxon>
        <taxon>Kitasatosporales</taxon>
        <taxon>Streptomycetaceae</taxon>
        <taxon>Streptomyces</taxon>
    </lineage>
</organism>
<reference evidence="2" key="1">
    <citation type="journal article" date="2019" name="Int. J. Syst. Evol. Microbiol.">
        <title>The Global Catalogue of Microorganisms (GCM) 10K type strain sequencing project: providing services to taxonomists for standard genome sequencing and annotation.</title>
        <authorList>
            <consortium name="The Broad Institute Genomics Platform"/>
            <consortium name="The Broad Institute Genome Sequencing Center for Infectious Disease"/>
            <person name="Wu L."/>
            <person name="Ma J."/>
        </authorList>
    </citation>
    <scope>NUCLEOTIDE SEQUENCE [LARGE SCALE GENOMIC DNA]</scope>
    <source>
        <strain evidence="2">CGMCC 4.7275</strain>
    </source>
</reference>
<sequence>MSDTPDSMMEAFESRLTTVYIGLVSVCENLPVPITLPTGVVHSKELVQTVRRVADIAEEQPMPEEQHAMLYTGAVMWLAAADLFGILTRTDYVEARAAGGLGILLIAGDSISELGAWLLDNEI</sequence>
<name>A0ABQ2DZF4_9ACTN</name>
<dbReference type="EMBL" id="BMMV01000003">
    <property type="protein sequence ID" value="GGJ81965.1"/>
    <property type="molecule type" value="Genomic_DNA"/>
</dbReference>
<comment type="caution">
    <text evidence="1">The sequence shown here is derived from an EMBL/GenBank/DDBJ whole genome shotgun (WGS) entry which is preliminary data.</text>
</comment>
<gene>
    <name evidence="1" type="ORF">GCM10011583_11820</name>
</gene>
<evidence type="ECO:0000313" key="1">
    <source>
        <dbReference type="EMBL" id="GGJ81965.1"/>
    </source>
</evidence>
<dbReference type="Proteomes" id="UP000660265">
    <property type="component" value="Unassembled WGS sequence"/>
</dbReference>
<evidence type="ECO:0008006" key="3">
    <source>
        <dbReference type="Google" id="ProtNLM"/>
    </source>
</evidence>
<keyword evidence="2" id="KW-1185">Reference proteome</keyword>
<proteinExistence type="predicted"/>
<accession>A0ABQ2DZF4</accession>
<dbReference type="RefSeq" id="WP_189106221.1">
    <property type="nucleotide sequence ID" value="NZ_BMMV01000003.1"/>
</dbReference>
<protein>
    <recommendedName>
        <fullName evidence="3">Roadblock/LAMTOR2 domain-containing protein</fullName>
    </recommendedName>
</protein>
<evidence type="ECO:0000313" key="2">
    <source>
        <dbReference type="Proteomes" id="UP000660265"/>
    </source>
</evidence>